<gene>
    <name evidence="3" type="ORF">JW744_03720</name>
</gene>
<comment type="caution">
    <text evidence="3">The sequence shown here is derived from an EMBL/GenBank/DDBJ whole genome shotgun (WGS) entry which is preliminary data.</text>
</comment>
<keyword evidence="2" id="KW-1133">Transmembrane helix</keyword>
<evidence type="ECO:0000256" key="2">
    <source>
        <dbReference type="SAM" id="Phobius"/>
    </source>
</evidence>
<feature type="region of interest" description="Disordered" evidence="1">
    <location>
        <begin position="465"/>
        <end position="493"/>
    </location>
</feature>
<feature type="compositionally biased region" description="Basic residues" evidence="1">
    <location>
        <begin position="477"/>
        <end position="493"/>
    </location>
</feature>
<accession>A0A939CAA1</accession>
<dbReference type="EMBL" id="JAFGDB010000062">
    <property type="protein sequence ID" value="MBN2067550.1"/>
    <property type="molecule type" value="Genomic_DNA"/>
</dbReference>
<dbReference type="Proteomes" id="UP000809243">
    <property type="component" value="Unassembled WGS sequence"/>
</dbReference>
<proteinExistence type="predicted"/>
<evidence type="ECO:0000256" key="1">
    <source>
        <dbReference type="SAM" id="MobiDB-lite"/>
    </source>
</evidence>
<reference evidence="3" key="1">
    <citation type="submission" date="2021-01" db="EMBL/GenBank/DDBJ databases">
        <title>Active Sulfur Cycling in an Early Earth Analoge.</title>
        <authorList>
            <person name="Hahn C.R."/>
            <person name="Youssef N.H."/>
            <person name="Elshahed M."/>
        </authorList>
    </citation>
    <scope>NUCLEOTIDE SEQUENCE</scope>
    <source>
        <strain evidence="3">Zod_Metabat.1151</strain>
    </source>
</reference>
<sequence>MRKILLLVAIALMLPAAFGQENSTELTIDHIHTAAIPNAYFDFSFTVGNMAGPACDSKVEYWLGTEESRLVEGTDTLFLGEGTKKTIETFLLVPASAKGVTTFYLQMQCNGSTALASRTIRVEQPTDTTPKIIELKVLKNTEDKEFDFGYTLKSYQDEAQPARVEEVITSEDKAVWKSEQFISLAGTEEFARQGPLLPPGAYTLTVLVTRDSQTSASTTAFEIEGSGFSGNLSLSGILSIIAIGMFSIIASVLIFESCGYRLIRKQDSEAGSFSLGTKPPAAPAPGLCKTEEIPEPEKNYVGLSESESSGMLEKEEIEKLLDDAGFSKGEKLVGMEFAHAVPVSQSVKSCIFIDKFDKANCETTITVNIENETSNDWCDVNVLGKIPKFLSENVSEVSADSDLEVTKEGSIIKFVIPKIAASETASISYTIPKWVTQEKAKKVPLPAVVHFTNVKPLKVKRGEGKKLEKREIAEKQKVHKSKGRKKQGKIQAD</sequence>
<evidence type="ECO:0000313" key="4">
    <source>
        <dbReference type="Proteomes" id="UP000809243"/>
    </source>
</evidence>
<dbReference type="AlphaFoldDB" id="A0A939CAA1"/>
<feature type="compositionally biased region" description="Basic and acidic residues" evidence="1">
    <location>
        <begin position="465"/>
        <end position="476"/>
    </location>
</feature>
<organism evidence="3 4">
    <name type="scientific">Candidatus Iainarchaeum sp</name>
    <dbReference type="NCBI Taxonomy" id="3101447"/>
    <lineage>
        <taxon>Archaea</taxon>
        <taxon>Candidatus Iainarchaeota</taxon>
        <taxon>Candidatus Iainarchaeia</taxon>
        <taxon>Candidatus Iainarchaeales</taxon>
        <taxon>Candidatus Iainarchaeaceae</taxon>
        <taxon>Candidatus Iainarchaeum</taxon>
    </lineage>
</organism>
<evidence type="ECO:0000313" key="3">
    <source>
        <dbReference type="EMBL" id="MBN2067550.1"/>
    </source>
</evidence>
<name>A0A939CAA1_9ARCH</name>
<keyword evidence="2" id="KW-0812">Transmembrane</keyword>
<protein>
    <submittedName>
        <fullName evidence="3">Uncharacterized protein</fullName>
    </submittedName>
</protein>
<keyword evidence="2" id="KW-0472">Membrane</keyword>
<feature type="transmembrane region" description="Helical" evidence="2">
    <location>
        <begin position="232"/>
        <end position="255"/>
    </location>
</feature>